<dbReference type="EMBL" id="JAWZYT010004120">
    <property type="protein sequence ID" value="KAK4295222.1"/>
    <property type="molecule type" value="Genomic_DNA"/>
</dbReference>
<evidence type="ECO:0000313" key="2">
    <source>
        <dbReference type="EMBL" id="KAK4295222.1"/>
    </source>
</evidence>
<proteinExistence type="predicted"/>
<feature type="compositionally biased region" description="Low complexity" evidence="1">
    <location>
        <begin position="40"/>
        <end position="83"/>
    </location>
</feature>
<evidence type="ECO:0000313" key="3">
    <source>
        <dbReference type="Proteomes" id="UP001292094"/>
    </source>
</evidence>
<dbReference type="Proteomes" id="UP001292094">
    <property type="component" value="Unassembled WGS sequence"/>
</dbReference>
<organism evidence="2 3">
    <name type="scientific">Petrolisthes manimaculis</name>
    <dbReference type="NCBI Taxonomy" id="1843537"/>
    <lineage>
        <taxon>Eukaryota</taxon>
        <taxon>Metazoa</taxon>
        <taxon>Ecdysozoa</taxon>
        <taxon>Arthropoda</taxon>
        <taxon>Crustacea</taxon>
        <taxon>Multicrustacea</taxon>
        <taxon>Malacostraca</taxon>
        <taxon>Eumalacostraca</taxon>
        <taxon>Eucarida</taxon>
        <taxon>Decapoda</taxon>
        <taxon>Pleocyemata</taxon>
        <taxon>Anomura</taxon>
        <taxon>Galatheoidea</taxon>
        <taxon>Porcellanidae</taxon>
        <taxon>Petrolisthes</taxon>
    </lineage>
</organism>
<dbReference type="AlphaFoldDB" id="A0AAE1NU53"/>
<protein>
    <submittedName>
        <fullName evidence="2">Uncharacterized protein</fullName>
    </submittedName>
</protein>
<reference evidence="2" key="1">
    <citation type="submission" date="2023-11" db="EMBL/GenBank/DDBJ databases">
        <title>Genome assemblies of two species of porcelain crab, Petrolisthes cinctipes and Petrolisthes manimaculis (Anomura: Porcellanidae).</title>
        <authorList>
            <person name="Angst P."/>
        </authorList>
    </citation>
    <scope>NUCLEOTIDE SEQUENCE</scope>
    <source>
        <strain evidence="2">PB745_02</strain>
        <tissue evidence="2">Gill</tissue>
    </source>
</reference>
<sequence length="113" mass="11965">MKGHGRARSTGGDPVERGGGGGRVGERIGGWLSRSEFMQSPSIPHSASHPSFPHPASHPSIPYPVSHPSIPHPASHPTIPHPPSLSCSVLPPPYLIVTRSNIVFLLLLLHASQ</sequence>
<evidence type="ECO:0000256" key="1">
    <source>
        <dbReference type="SAM" id="MobiDB-lite"/>
    </source>
</evidence>
<accession>A0AAE1NU53</accession>
<keyword evidence="3" id="KW-1185">Reference proteome</keyword>
<name>A0AAE1NU53_9EUCA</name>
<comment type="caution">
    <text evidence="2">The sequence shown here is derived from an EMBL/GenBank/DDBJ whole genome shotgun (WGS) entry which is preliminary data.</text>
</comment>
<gene>
    <name evidence="2" type="ORF">Pmani_032201</name>
</gene>
<feature type="region of interest" description="Disordered" evidence="1">
    <location>
        <begin position="1"/>
        <end position="83"/>
    </location>
</feature>